<dbReference type="Gene3D" id="3.30.420.10">
    <property type="entry name" value="Ribonuclease H-like superfamily/Ribonuclease H"/>
    <property type="match status" value="1"/>
</dbReference>
<dbReference type="HOGENOM" id="CLU_013929_2_0_1"/>
<accession>A0A0C9VD09</accession>
<feature type="non-terminal residue" evidence="2">
    <location>
        <position position="1"/>
    </location>
</feature>
<keyword evidence="3" id="KW-1185">Reference proteome</keyword>
<name>A0A0C9VD09_SPHS4</name>
<proteinExistence type="predicted"/>
<dbReference type="AlphaFoldDB" id="A0A0C9VD09"/>
<dbReference type="EMBL" id="KN837114">
    <property type="protein sequence ID" value="KIJ44879.1"/>
    <property type="molecule type" value="Genomic_DNA"/>
</dbReference>
<evidence type="ECO:0000313" key="2">
    <source>
        <dbReference type="EMBL" id="KIJ44879.1"/>
    </source>
</evidence>
<reference evidence="2 3" key="1">
    <citation type="submission" date="2014-06" db="EMBL/GenBank/DDBJ databases">
        <title>Evolutionary Origins and Diversification of the Mycorrhizal Mutualists.</title>
        <authorList>
            <consortium name="DOE Joint Genome Institute"/>
            <consortium name="Mycorrhizal Genomics Consortium"/>
            <person name="Kohler A."/>
            <person name="Kuo A."/>
            <person name="Nagy L.G."/>
            <person name="Floudas D."/>
            <person name="Copeland A."/>
            <person name="Barry K.W."/>
            <person name="Cichocki N."/>
            <person name="Veneault-Fourrey C."/>
            <person name="LaButti K."/>
            <person name="Lindquist E.A."/>
            <person name="Lipzen A."/>
            <person name="Lundell T."/>
            <person name="Morin E."/>
            <person name="Murat C."/>
            <person name="Riley R."/>
            <person name="Ohm R."/>
            <person name="Sun H."/>
            <person name="Tunlid A."/>
            <person name="Henrissat B."/>
            <person name="Grigoriev I.V."/>
            <person name="Hibbett D.S."/>
            <person name="Martin F."/>
        </authorList>
    </citation>
    <scope>NUCLEOTIDE SEQUENCE [LARGE SCALE GENOMIC DNA]</scope>
    <source>
        <strain evidence="2 3">SS14</strain>
    </source>
</reference>
<sequence>VAESTLRCRFQGGKNHHKGHEIQAHLDDEQEEVLIEYCKYQGLLAQPLSSLALRQHVYHLSGKQPSEEWVRHFFARHKEILMKTARGLDPKRAVAFSCKNEVVTRNIPPQNIFNFDEKGIQLGGGRKNIRSKYIFSAVDANRYVKKSDNLVLVTILECVLATGKLCPPGFVLPKGTVREWSHVDDVGGVATSENSWTDDKICVQWFREVFVPWAKRERDPTFPIVFISDGHGSHKTSSMRAVAVENDIMLISLPPHTTHRLQPLDVGVFAPIQHEW</sequence>
<dbReference type="InterPro" id="IPR004875">
    <property type="entry name" value="DDE_SF_endonuclease_dom"/>
</dbReference>
<organism evidence="2 3">
    <name type="scientific">Sphaerobolus stellatus (strain SS14)</name>
    <dbReference type="NCBI Taxonomy" id="990650"/>
    <lineage>
        <taxon>Eukaryota</taxon>
        <taxon>Fungi</taxon>
        <taxon>Dikarya</taxon>
        <taxon>Basidiomycota</taxon>
        <taxon>Agaricomycotina</taxon>
        <taxon>Agaricomycetes</taxon>
        <taxon>Phallomycetidae</taxon>
        <taxon>Geastrales</taxon>
        <taxon>Sphaerobolaceae</taxon>
        <taxon>Sphaerobolus</taxon>
    </lineage>
</organism>
<dbReference type="GO" id="GO:0005634">
    <property type="term" value="C:nucleus"/>
    <property type="evidence" value="ECO:0007669"/>
    <property type="project" value="TreeGrafter"/>
</dbReference>
<dbReference type="GO" id="GO:0003677">
    <property type="term" value="F:DNA binding"/>
    <property type="evidence" value="ECO:0007669"/>
    <property type="project" value="TreeGrafter"/>
</dbReference>
<dbReference type="Pfam" id="PF03184">
    <property type="entry name" value="DDE_1"/>
    <property type="match status" value="1"/>
</dbReference>
<evidence type="ECO:0000313" key="3">
    <source>
        <dbReference type="Proteomes" id="UP000054279"/>
    </source>
</evidence>
<feature type="non-terminal residue" evidence="2">
    <location>
        <position position="276"/>
    </location>
</feature>
<gene>
    <name evidence="2" type="ORF">M422DRAFT_141415</name>
</gene>
<dbReference type="InterPro" id="IPR036397">
    <property type="entry name" value="RNaseH_sf"/>
</dbReference>
<dbReference type="Proteomes" id="UP000054279">
    <property type="component" value="Unassembled WGS sequence"/>
</dbReference>
<dbReference type="PANTHER" id="PTHR19303">
    <property type="entry name" value="TRANSPOSON"/>
    <property type="match status" value="1"/>
</dbReference>
<dbReference type="InterPro" id="IPR050863">
    <property type="entry name" value="CenT-Element_Derived"/>
</dbReference>
<protein>
    <recommendedName>
        <fullName evidence="1">DDE-1 domain-containing protein</fullName>
    </recommendedName>
</protein>
<evidence type="ECO:0000259" key="1">
    <source>
        <dbReference type="Pfam" id="PF03184"/>
    </source>
</evidence>
<dbReference type="OrthoDB" id="3265672at2759"/>
<feature type="domain" description="DDE-1" evidence="1">
    <location>
        <begin position="152"/>
        <end position="274"/>
    </location>
</feature>
<dbReference type="PANTHER" id="PTHR19303:SF74">
    <property type="entry name" value="POGO TRANSPOSABLE ELEMENT WITH KRAB DOMAIN"/>
    <property type="match status" value="1"/>
</dbReference>